<dbReference type="STRING" id="39946.B8A875"/>
<gene>
    <name evidence="2" type="ORF">OsI_01935</name>
</gene>
<evidence type="ECO:0000313" key="3">
    <source>
        <dbReference type="Proteomes" id="UP000007015"/>
    </source>
</evidence>
<dbReference type="Proteomes" id="UP000007015">
    <property type="component" value="Chromosome 1"/>
</dbReference>
<feature type="region of interest" description="Disordered" evidence="1">
    <location>
        <begin position="1"/>
        <end position="34"/>
    </location>
</feature>
<organism evidence="2 3">
    <name type="scientific">Oryza sativa subsp. indica</name>
    <name type="common">Rice</name>
    <dbReference type="NCBI Taxonomy" id="39946"/>
    <lineage>
        <taxon>Eukaryota</taxon>
        <taxon>Viridiplantae</taxon>
        <taxon>Streptophyta</taxon>
        <taxon>Embryophyta</taxon>
        <taxon>Tracheophyta</taxon>
        <taxon>Spermatophyta</taxon>
        <taxon>Magnoliopsida</taxon>
        <taxon>Liliopsida</taxon>
        <taxon>Poales</taxon>
        <taxon>Poaceae</taxon>
        <taxon>BOP clade</taxon>
        <taxon>Oryzoideae</taxon>
        <taxon>Oryzeae</taxon>
        <taxon>Oryzinae</taxon>
        <taxon>Oryza</taxon>
        <taxon>Oryza sativa</taxon>
    </lineage>
</organism>
<proteinExistence type="predicted"/>
<feature type="region of interest" description="Disordered" evidence="1">
    <location>
        <begin position="77"/>
        <end position="105"/>
    </location>
</feature>
<dbReference type="Gene3D" id="3.40.50.720">
    <property type="entry name" value="NAD(P)-binding Rossmann-like Domain"/>
    <property type="match status" value="1"/>
</dbReference>
<evidence type="ECO:0000256" key="1">
    <source>
        <dbReference type="SAM" id="MobiDB-lite"/>
    </source>
</evidence>
<reference evidence="2 3" key="1">
    <citation type="journal article" date="2005" name="PLoS Biol.">
        <title>The genomes of Oryza sativa: a history of duplications.</title>
        <authorList>
            <person name="Yu J."/>
            <person name="Wang J."/>
            <person name="Lin W."/>
            <person name="Li S."/>
            <person name="Li H."/>
            <person name="Zhou J."/>
            <person name="Ni P."/>
            <person name="Dong W."/>
            <person name="Hu S."/>
            <person name="Zeng C."/>
            <person name="Zhang J."/>
            <person name="Zhang Y."/>
            <person name="Li R."/>
            <person name="Xu Z."/>
            <person name="Li S."/>
            <person name="Li X."/>
            <person name="Zheng H."/>
            <person name="Cong L."/>
            <person name="Lin L."/>
            <person name="Yin J."/>
            <person name="Geng J."/>
            <person name="Li G."/>
            <person name="Shi J."/>
            <person name="Liu J."/>
            <person name="Lv H."/>
            <person name="Li J."/>
            <person name="Wang J."/>
            <person name="Deng Y."/>
            <person name="Ran L."/>
            <person name="Shi X."/>
            <person name="Wang X."/>
            <person name="Wu Q."/>
            <person name="Li C."/>
            <person name="Ren X."/>
            <person name="Wang J."/>
            <person name="Wang X."/>
            <person name="Li D."/>
            <person name="Liu D."/>
            <person name="Zhang X."/>
            <person name="Ji Z."/>
            <person name="Zhao W."/>
            <person name="Sun Y."/>
            <person name="Zhang Z."/>
            <person name="Bao J."/>
            <person name="Han Y."/>
            <person name="Dong L."/>
            <person name="Ji J."/>
            <person name="Chen P."/>
            <person name="Wu S."/>
            <person name="Liu J."/>
            <person name="Xiao Y."/>
            <person name="Bu D."/>
            <person name="Tan J."/>
            <person name="Yang L."/>
            <person name="Ye C."/>
            <person name="Zhang J."/>
            <person name="Xu J."/>
            <person name="Zhou Y."/>
            <person name="Yu Y."/>
            <person name="Zhang B."/>
            <person name="Zhuang S."/>
            <person name="Wei H."/>
            <person name="Liu B."/>
            <person name="Lei M."/>
            <person name="Yu H."/>
            <person name="Li Y."/>
            <person name="Xu H."/>
            <person name="Wei S."/>
            <person name="He X."/>
            <person name="Fang L."/>
            <person name="Zhang Z."/>
            <person name="Zhang Y."/>
            <person name="Huang X."/>
            <person name="Su Z."/>
            <person name="Tong W."/>
            <person name="Li J."/>
            <person name="Tong Z."/>
            <person name="Li S."/>
            <person name="Ye J."/>
            <person name="Wang L."/>
            <person name="Fang L."/>
            <person name="Lei T."/>
            <person name="Chen C."/>
            <person name="Chen H."/>
            <person name="Xu Z."/>
            <person name="Li H."/>
            <person name="Huang H."/>
            <person name="Zhang F."/>
            <person name="Xu H."/>
            <person name="Li N."/>
            <person name="Zhao C."/>
            <person name="Li S."/>
            <person name="Dong L."/>
            <person name="Huang Y."/>
            <person name="Li L."/>
            <person name="Xi Y."/>
            <person name="Qi Q."/>
            <person name="Li W."/>
            <person name="Zhang B."/>
            <person name="Hu W."/>
            <person name="Zhang Y."/>
            <person name="Tian X."/>
            <person name="Jiao Y."/>
            <person name="Liang X."/>
            <person name="Jin J."/>
            <person name="Gao L."/>
            <person name="Zheng W."/>
            <person name="Hao B."/>
            <person name="Liu S."/>
            <person name="Wang W."/>
            <person name="Yuan L."/>
            <person name="Cao M."/>
            <person name="McDermott J."/>
            <person name="Samudrala R."/>
            <person name="Wang J."/>
            <person name="Wong G.K."/>
            <person name="Yang H."/>
        </authorList>
    </citation>
    <scope>NUCLEOTIDE SEQUENCE [LARGE SCALE GENOMIC DNA]</scope>
    <source>
        <strain evidence="3">cv. 93-11</strain>
    </source>
</reference>
<dbReference type="Gramene" id="BGIOSGA001641-TA">
    <property type="protein sequence ID" value="BGIOSGA001641-PA"/>
    <property type="gene ID" value="BGIOSGA001641"/>
</dbReference>
<dbReference type="SUPFAM" id="SSF51735">
    <property type="entry name" value="NAD(P)-binding Rossmann-fold domains"/>
    <property type="match status" value="1"/>
</dbReference>
<dbReference type="HOGENOM" id="CLU_2007714_0_0_1"/>
<dbReference type="OMA" id="GKFDNTF"/>
<protein>
    <submittedName>
        <fullName evidence="2">Uncharacterized protein</fullName>
    </submittedName>
</protein>
<keyword evidence="3" id="KW-1185">Reference proteome</keyword>
<feature type="compositionally biased region" description="Basic and acidic residues" evidence="1">
    <location>
        <begin position="94"/>
        <end position="105"/>
    </location>
</feature>
<dbReference type="AlphaFoldDB" id="B8A875"/>
<name>B8A875_ORYSI</name>
<sequence length="124" mass="13487">MPPARAPSPGTQPPRRRPALAPPPRPRAAASPRAAIEADAASLAIAIMKKGHRGRIFLGCDNKPLSRQEIMDSVNRSGKFDTKFQGFTGTDGPLGKKMENSRTRSEIGWEPKYPSFTEFLGLDS</sequence>
<accession>B8A875</accession>
<dbReference type="InterPro" id="IPR036291">
    <property type="entry name" value="NAD(P)-bd_dom_sf"/>
</dbReference>
<dbReference type="EMBL" id="CM000126">
    <property type="protein sequence ID" value="EEC70650.1"/>
    <property type="molecule type" value="Genomic_DNA"/>
</dbReference>
<evidence type="ECO:0000313" key="2">
    <source>
        <dbReference type="EMBL" id="EEC70650.1"/>
    </source>
</evidence>
<feature type="compositionally biased region" description="Pro residues" evidence="1">
    <location>
        <begin position="1"/>
        <end position="12"/>
    </location>
</feature>